<dbReference type="Proteomes" id="UP000327294">
    <property type="component" value="Chromosome"/>
</dbReference>
<evidence type="ECO:0000313" key="4">
    <source>
        <dbReference type="Proteomes" id="UP000327294"/>
    </source>
</evidence>
<comment type="similarity">
    <text evidence="1">Belongs to the thioesterase family.</text>
</comment>
<dbReference type="Pfam" id="PF00975">
    <property type="entry name" value="Thioesterase"/>
    <property type="match status" value="1"/>
</dbReference>
<keyword evidence="4" id="KW-1185">Reference proteome</keyword>
<evidence type="ECO:0000259" key="2">
    <source>
        <dbReference type="Pfam" id="PF00975"/>
    </source>
</evidence>
<dbReference type="InterPro" id="IPR029058">
    <property type="entry name" value="AB_hydrolase_fold"/>
</dbReference>
<dbReference type="InterPro" id="IPR012223">
    <property type="entry name" value="TEII"/>
</dbReference>
<dbReference type="Gene3D" id="3.40.50.1820">
    <property type="entry name" value="alpha/beta hydrolase"/>
    <property type="match status" value="1"/>
</dbReference>
<dbReference type="KEGG" id="sphv:F9278_34560"/>
<dbReference type="AlphaFoldDB" id="A0A5P8KBE8"/>
<protein>
    <submittedName>
        <fullName evidence="3">Thioesterase</fullName>
    </submittedName>
</protein>
<feature type="domain" description="Thioesterase" evidence="2">
    <location>
        <begin position="21"/>
        <end position="239"/>
    </location>
</feature>
<evidence type="ECO:0000256" key="1">
    <source>
        <dbReference type="ARBA" id="ARBA00007169"/>
    </source>
</evidence>
<name>A0A5P8KBE8_9ACTN</name>
<organism evidence="3 4">
    <name type="scientific">Streptomyces phaeolivaceus</name>
    <dbReference type="NCBI Taxonomy" id="2653200"/>
    <lineage>
        <taxon>Bacteria</taxon>
        <taxon>Bacillati</taxon>
        <taxon>Actinomycetota</taxon>
        <taxon>Actinomycetes</taxon>
        <taxon>Kitasatosporales</taxon>
        <taxon>Streptomycetaceae</taxon>
        <taxon>Streptomyces</taxon>
    </lineage>
</organism>
<dbReference type="PANTHER" id="PTHR11487">
    <property type="entry name" value="THIOESTERASE"/>
    <property type="match status" value="1"/>
</dbReference>
<sequence>MSDRASRWLLRRKPGAEAAVRLYCFPHSGASPSEYMRWVDHLPGIEVLGVQGPGRGARIDEPPYDDMGTLVDAILDEVVFEAPFVFFGHSLGALTAYEAARALRDRGRPQPEVLFASAMGAPHLQPHTPPTHHLDDVRLLRTVEAFGPLPTEVLDDPELREIIVRLLRADARILDTYQHAPGLPLNLPVVALGGASDTETEFLRGWTEHTTYPLSTHVLPGDHFYLRGQREELLGIIRDTVRRRLDAPREPEQ</sequence>
<dbReference type="GO" id="GO:0008610">
    <property type="term" value="P:lipid biosynthetic process"/>
    <property type="evidence" value="ECO:0007669"/>
    <property type="project" value="TreeGrafter"/>
</dbReference>
<dbReference type="PANTHER" id="PTHR11487:SF0">
    <property type="entry name" value="S-ACYL FATTY ACID SYNTHASE THIOESTERASE, MEDIUM CHAIN"/>
    <property type="match status" value="1"/>
</dbReference>
<reference evidence="3 4" key="1">
    <citation type="submission" date="2019-10" db="EMBL/GenBank/DDBJ databases">
        <title>Streptomyces sp. strain GY16 isolated from leaves of Broussonetia papyrifera.</title>
        <authorList>
            <person name="Mo P."/>
        </authorList>
    </citation>
    <scope>NUCLEOTIDE SEQUENCE [LARGE SCALE GENOMIC DNA]</scope>
    <source>
        <strain evidence="3 4">GY16</strain>
    </source>
</reference>
<accession>A0A5P8KBE8</accession>
<proteinExistence type="inferred from homology"/>
<dbReference type="SUPFAM" id="SSF53474">
    <property type="entry name" value="alpha/beta-Hydrolases"/>
    <property type="match status" value="1"/>
</dbReference>
<gene>
    <name evidence="3" type="ORF">F9278_34560</name>
</gene>
<evidence type="ECO:0000313" key="3">
    <source>
        <dbReference type="EMBL" id="QFR00452.1"/>
    </source>
</evidence>
<dbReference type="EMBL" id="CP045096">
    <property type="protein sequence ID" value="QFR00452.1"/>
    <property type="molecule type" value="Genomic_DNA"/>
</dbReference>
<dbReference type="RefSeq" id="WP_152171807.1">
    <property type="nucleotide sequence ID" value="NZ_CP045096.1"/>
</dbReference>
<dbReference type="InterPro" id="IPR001031">
    <property type="entry name" value="Thioesterase"/>
</dbReference>